<feature type="region of interest" description="Disordered" evidence="1">
    <location>
        <begin position="160"/>
        <end position="206"/>
    </location>
</feature>
<protein>
    <submittedName>
        <fullName evidence="2">Uncharacterized protein</fullName>
    </submittedName>
</protein>
<dbReference type="Proteomes" id="UP001221150">
    <property type="component" value="Unassembled WGS sequence"/>
</dbReference>
<dbReference type="EMBL" id="JARJBB010000038">
    <property type="protein sequence ID" value="MDF3303061.1"/>
    <property type="molecule type" value="Genomic_DNA"/>
</dbReference>
<reference evidence="2 3" key="1">
    <citation type="submission" date="2023-03" db="EMBL/GenBank/DDBJ databases">
        <title>Draft genome sequence of Streptomyces sp. K1PA1 isolated from peat swamp forest in Thailand.</title>
        <authorList>
            <person name="Klaysubun C."/>
            <person name="Duangmal K."/>
        </authorList>
    </citation>
    <scope>NUCLEOTIDE SEQUENCE [LARGE SCALE GENOMIC DNA]</scope>
    <source>
        <strain evidence="2 3">K1PA1</strain>
    </source>
</reference>
<evidence type="ECO:0000313" key="2">
    <source>
        <dbReference type="EMBL" id="MDF3303061.1"/>
    </source>
</evidence>
<proteinExistence type="predicted"/>
<name>A0ABT6AEI8_9ACTN</name>
<keyword evidence="3" id="KW-1185">Reference proteome</keyword>
<organism evidence="2 3">
    <name type="scientific">Streptomyces tropicalis</name>
    <dbReference type="NCBI Taxonomy" id="3034234"/>
    <lineage>
        <taxon>Bacteria</taxon>
        <taxon>Bacillati</taxon>
        <taxon>Actinomycetota</taxon>
        <taxon>Actinomycetes</taxon>
        <taxon>Kitasatosporales</taxon>
        <taxon>Streptomycetaceae</taxon>
        <taxon>Streptomyces</taxon>
    </lineage>
</organism>
<comment type="caution">
    <text evidence="2">The sequence shown here is derived from an EMBL/GenBank/DDBJ whole genome shotgun (WGS) entry which is preliminary data.</text>
</comment>
<feature type="compositionally biased region" description="Acidic residues" evidence="1">
    <location>
        <begin position="168"/>
        <end position="179"/>
    </location>
</feature>
<gene>
    <name evidence="2" type="ORF">P3H78_31505</name>
</gene>
<dbReference type="RefSeq" id="WP_276112625.1">
    <property type="nucleotide sequence ID" value="NZ_JARJBB010000038.1"/>
</dbReference>
<evidence type="ECO:0000256" key="1">
    <source>
        <dbReference type="SAM" id="MobiDB-lite"/>
    </source>
</evidence>
<evidence type="ECO:0000313" key="3">
    <source>
        <dbReference type="Proteomes" id="UP001221150"/>
    </source>
</evidence>
<sequence>MNRLTYPRTAQAIATRARRSLGAYRAVPGREAAHELDRALHDMWGYATFASHDGDDRHQWKKIMQKVLDAELHLKPATPDRPDRPVQAANAAIQVINDFERATGITPGPTPSTLYTRAEAEQAANAAFDCLNTYIQLDHWNDRRFVTRAFLAFLDNPNSPYPYPSHDSDEDDEELTPEETGERENSLLYWLGPRTDAAPRPQEDNQ</sequence>
<accession>A0ABT6AEI8</accession>